<dbReference type="AlphaFoldDB" id="A0A4R2LLR7"/>
<evidence type="ECO:0000313" key="2">
    <source>
        <dbReference type="Proteomes" id="UP000295600"/>
    </source>
</evidence>
<accession>A0A4R2LLR7</accession>
<gene>
    <name evidence="1" type="ORF">EV202_12315</name>
</gene>
<reference evidence="1 2" key="1">
    <citation type="submission" date="2019-03" db="EMBL/GenBank/DDBJ databases">
        <title>Genomic Encyclopedia of Type Strains, Phase IV (KMG-IV): sequencing the most valuable type-strain genomes for metagenomic binning, comparative biology and taxonomic classification.</title>
        <authorList>
            <person name="Goeker M."/>
        </authorList>
    </citation>
    <scope>NUCLEOTIDE SEQUENCE [LARGE SCALE GENOMIC DNA]</scope>
    <source>
        <strain evidence="1 2">DSM 23917</strain>
    </source>
</reference>
<name>A0A4R2LLR7_9BACE</name>
<sequence length="84" mass="10144">MNTILEQLKQYFNNSPRAIIEQEWEEFDSYNTGPTIDDFLSFTSNWSFKWKGTSENKNKKTPDLYSEFSYICTQYSPIIFFYHE</sequence>
<dbReference type="EMBL" id="SLXB01000023">
    <property type="protein sequence ID" value="TCO88907.1"/>
    <property type="molecule type" value="Genomic_DNA"/>
</dbReference>
<evidence type="ECO:0000313" key="1">
    <source>
        <dbReference type="EMBL" id="TCO88907.1"/>
    </source>
</evidence>
<protein>
    <submittedName>
        <fullName evidence="1">Uncharacterized protein</fullName>
    </submittedName>
</protein>
<dbReference type="RefSeq" id="WP_129588768.1">
    <property type="nucleotide sequence ID" value="NZ_CP027234.1"/>
</dbReference>
<proteinExistence type="predicted"/>
<organism evidence="1 2">
    <name type="scientific">Prevotella heparinolytica</name>
    <dbReference type="NCBI Taxonomy" id="28113"/>
    <lineage>
        <taxon>Bacteria</taxon>
        <taxon>Pseudomonadati</taxon>
        <taxon>Bacteroidota</taxon>
        <taxon>Bacteroidia</taxon>
        <taxon>Bacteroidales</taxon>
        <taxon>Bacteroidaceae</taxon>
        <taxon>Bacteroides</taxon>
    </lineage>
</organism>
<dbReference type="Proteomes" id="UP000295600">
    <property type="component" value="Unassembled WGS sequence"/>
</dbReference>
<dbReference type="GeneID" id="94549454"/>
<comment type="caution">
    <text evidence="1">The sequence shown here is derived from an EMBL/GenBank/DDBJ whole genome shotgun (WGS) entry which is preliminary data.</text>
</comment>